<comment type="caution">
    <text evidence="2">The sequence shown here is derived from an EMBL/GenBank/DDBJ whole genome shotgun (WGS) entry which is preliminary data.</text>
</comment>
<dbReference type="AlphaFoldDB" id="A0AA40GBG7"/>
<name>A0AA40GBG7_9HYME</name>
<organism evidence="2 3">
    <name type="scientific">Melipona bicolor</name>
    <dbReference type="NCBI Taxonomy" id="60889"/>
    <lineage>
        <taxon>Eukaryota</taxon>
        <taxon>Metazoa</taxon>
        <taxon>Ecdysozoa</taxon>
        <taxon>Arthropoda</taxon>
        <taxon>Hexapoda</taxon>
        <taxon>Insecta</taxon>
        <taxon>Pterygota</taxon>
        <taxon>Neoptera</taxon>
        <taxon>Endopterygota</taxon>
        <taxon>Hymenoptera</taxon>
        <taxon>Apocrita</taxon>
        <taxon>Aculeata</taxon>
        <taxon>Apoidea</taxon>
        <taxon>Anthophila</taxon>
        <taxon>Apidae</taxon>
        <taxon>Melipona</taxon>
    </lineage>
</organism>
<accession>A0AA40GBG7</accession>
<evidence type="ECO:0000313" key="3">
    <source>
        <dbReference type="Proteomes" id="UP001177670"/>
    </source>
</evidence>
<dbReference type="Proteomes" id="UP001177670">
    <property type="component" value="Unassembled WGS sequence"/>
</dbReference>
<dbReference type="EMBL" id="JAHYIQ010000002">
    <property type="protein sequence ID" value="KAK1134682.1"/>
    <property type="molecule type" value="Genomic_DNA"/>
</dbReference>
<protein>
    <submittedName>
        <fullName evidence="2">Uncharacterized protein</fullName>
    </submittedName>
</protein>
<evidence type="ECO:0000256" key="1">
    <source>
        <dbReference type="SAM" id="MobiDB-lite"/>
    </source>
</evidence>
<sequence>MRTKEETRKMQRKKKKKKKKYSPLIGIRGRAELAQHGVQIGRQGIKQLKEKQKGLGSSRHTSFRSGTSIVFYSLMNTQPVFRCENEARYIFNENSNSSAKARSNELKMFGESYERVKRK</sequence>
<evidence type="ECO:0000313" key="2">
    <source>
        <dbReference type="EMBL" id="KAK1134682.1"/>
    </source>
</evidence>
<proteinExistence type="predicted"/>
<feature type="region of interest" description="Disordered" evidence="1">
    <location>
        <begin position="1"/>
        <end position="22"/>
    </location>
</feature>
<reference evidence="2" key="1">
    <citation type="submission" date="2021-10" db="EMBL/GenBank/DDBJ databases">
        <title>Melipona bicolor Genome sequencing and assembly.</title>
        <authorList>
            <person name="Araujo N.S."/>
            <person name="Arias M.C."/>
        </authorList>
    </citation>
    <scope>NUCLEOTIDE SEQUENCE</scope>
    <source>
        <strain evidence="2">USP_2M_L1-L4_2017</strain>
        <tissue evidence="2">Whole body</tissue>
    </source>
</reference>
<keyword evidence="3" id="KW-1185">Reference proteome</keyword>
<feature type="compositionally biased region" description="Basic residues" evidence="1">
    <location>
        <begin position="10"/>
        <end position="21"/>
    </location>
</feature>
<gene>
    <name evidence="2" type="ORF">K0M31_007462</name>
</gene>